<feature type="transmembrane region" description="Helical" evidence="2">
    <location>
        <begin position="182"/>
        <end position="205"/>
    </location>
</feature>
<feature type="transmembrane region" description="Helical" evidence="2">
    <location>
        <begin position="142"/>
        <end position="161"/>
    </location>
</feature>
<evidence type="ECO:0000256" key="1">
    <source>
        <dbReference type="SAM" id="MobiDB-lite"/>
    </source>
</evidence>
<dbReference type="GeneID" id="18913586"/>
<evidence type="ECO:0000313" key="3">
    <source>
        <dbReference type="EMBL" id="EKM48500.1"/>
    </source>
</evidence>
<proteinExistence type="predicted"/>
<dbReference type="AlphaFoldDB" id="K5VP55"/>
<feature type="transmembrane region" description="Helical" evidence="2">
    <location>
        <begin position="86"/>
        <end position="107"/>
    </location>
</feature>
<feature type="region of interest" description="Disordered" evidence="1">
    <location>
        <begin position="265"/>
        <end position="299"/>
    </location>
</feature>
<reference evidence="3 4" key="1">
    <citation type="journal article" date="2012" name="BMC Genomics">
        <title>Comparative genomics of the white-rot fungi, Phanerochaete carnosa and P. chrysosporium, to elucidate the genetic basis of the distinct wood types they colonize.</title>
        <authorList>
            <person name="Suzuki H."/>
            <person name="MacDonald J."/>
            <person name="Syed K."/>
            <person name="Salamov A."/>
            <person name="Hori C."/>
            <person name="Aerts A."/>
            <person name="Henrissat B."/>
            <person name="Wiebenga A."/>
            <person name="vanKuyk P.A."/>
            <person name="Barry K."/>
            <person name="Lindquist E."/>
            <person name="LaButti K."/>
            <person name="Lapidus A."/>
            <person name="Lucas S."/>
            <person name="Coutinho P."/>
            <person name="Gong Y."/>
            <person name="Samejima M."/>
            <person name="Mahadevan R."/>
            <person name="Abou-Zaid M."/>
            <person name="de Vries R.P."/>
            <person name="Igarashi K."/>
            <person name="Yadav J.S."/>
            <person name="Grigoriev I.V."/>
            <person name="Master E.R."/>
        </authorList>
    </citation>
    <scope>NUCLEOTIDE SEQUENCE [LARGE SCALE GENOMIC DNA]</scope>
    <source>
        <strain evidence="3 4">HHB-10118-sp</strain>
    </source>
</reference>
<feature type="transmembrane region" description="Helical" evidence="2">
    <location>
        <begin position="14"/>
        <end position="34"/>
    </location>
</feature>
<dbReference type="RefSeq" id="XP_007402948.1">
    <property type="nucleotide sequence ID" value="XM_007402886.1"/>
</dbReference>
<dbReference type="Proteomes" id="UP000008370">
    <property type="component" value="Unassembled WGS sequence"/>
</dbReference>
<evidence type="ECO:0000256" key="2">
    <source>
        <dbReference type="SAM" id="Phobius"/>
    </source>
</evidence>
<dbReference type="HOGENOM" id="CLU_053360_2_0_1"/>
<organism evidence="3 4">
    <name type="scientific">Phanerochaete carnosa (strain HHB-10118-sp)</name>
    <name type="common">White-rot fungus</name>
    <name type="synonym">Peniophora carnosa</name>
    <dbReference type="NCBI Taxonomy" id="650164"/>
    <lineage>
        <taxon>Eukaryota</taxon>
        <taxon>Fungi</taxon>
        <taxon>Dikarya</taxon>
        <taxon>Basidiomycota</taxon>
        <taxon>Agaricomycotina</taxon>
        <taxon>Agaricomycetes</taxon>
        <taxon>Polyporales</taxon>
        <taxon>Phanerochaetaceae</taxon>
        <taxon>Phanerochaete</taxon>
    </lineage>
</organism>
<keyword evidence="2" id="KW-0472">Membrane</keyword>
<keyword evidence="4" id="KW-1185">Reference proteome</keyword>
<dbReference type="OrthoDB" id="2753852at2759"/>
<sequence length="299" mass="33508">MSVQALYQLIVRDYSVYLIGLVVYELLITIGNEIEIVWKRPITASAVILGSVRWCLLLSIALELAPETPNTALFASLRVFAIWDRSYVWSLIVFALNMVQFATNVIFPKHSFIVYPLVGVKCVSIYRFSAQTTGISRPRVVYITRGSAVLADAIVLVLTWIKTFGRWKQARRLNAEVSLTACFLRDGTIFFIALVAMNIAQLLTFDFSADLSPMSSFISTLPPVLINRFLINLRTVDSEALDINDRQQEQSSFRFRRSTNRLGNIGETLQDGWSDEPRNEENGSAEVGGEGHSEVSATI</sequence>
<dbReference type="InParanoid" id="K5VP55"/>
<dbReference type="KEGG" id="pco:PHACADRAFT_214777"/>
<gene>
    <name evidence="3" type="ORF">PHACADRAFT_214777</name>
</gene>
<dbReference type="EMBL" id="JH930992">
    <property type="protein sequence ID" value="EKM48500.1"/>
    <property type="molecule type" value="Genomic_DNA"/>
</dbReference>
<evidence type="ECO:0000313" key="4">
    <source>
        <dbReference type="Proteomes" id="UP000008370"/>
    </source>
</evidence>
<name>K5VP55_PHACS</name>
<accession>K5VP55</accession>
<keyword evidence="2" id="KW-0812">Transmembrane</keyword>
<protein>
    <submittedName>
        <fullName evidence="3">Uncharacterized protein</fullName>
    </submittedName>
</protein>
<keyword evidence="2" id="KW-1133">Transmembrane helix</keyword>